<comment type="caution">
    <text evidence="1">The sequence shown here is derived from an EMBL/GenBank/DDBJ whole genome shotgun (WGS) entry which is preliminary data.</text>
</comment>
<evidence type="ECO:0000313" key="1">
    <source>
        <dbReference type="EMBL" id="KAI0031825.1"/>
    </source>
</evidence>
<organism evidence="1 2">
    <name type="scientific">Vararia minispora EC-137</name>
    <dbReference type="NCBI Taxonomy" id="1314806"/>
    <lineage>
        <taxon>Eukaryota</taxon>
        <taxon>Fungi</taxon>
        <taxon>Dikarya</taxon>
        <taxon>Basidiomycota</taxon>
        <taxon>Agaricomycotina</taxon>
        <taxon>Agaricomycetes</taxon>
        <taxon>Russulales</taxon>
        <taxon>Lachnocladiaceae</taxon>
        <taxon>Vararia</taxon>
    </lineage>
</organism>
<protein>
    <submittedName>
        <fullName evidence="1">RTA1 like protein-domain-containing protein</fullName>
    </submittedName>
</protein>
<dbReference type="Proteomes" id="UP000814128">
    <property type="component" value="Unassembled WGS sequence"/>
</dbReference>
<gene>
    <name evidence="1" type="ORF">K488DRAFT_51213</name>
</gene>
<dbReference type="EMBL" id="MU273566">
    <property type="protein sequence ID" value="KAI0031825.1"/>
    <property type="molecule type" value="Genomic_DNA"/>
</dbReference>
<evidence type="ECO:0000313" key="2">
    <source>
        <dbReference type="Proteomes" id="UP000814128"/>
    </source>
</evidence>
<name>A0ACB8QJM5_9AGAM</name>
<keyword evidence="2" id="KW-1185">Reference proteome</keyword>
<accession>A0ACB8QJM5</accession>
<reference evidence="1" key="1">
    <citation type="submission" date="2021-02" db="EMBL/GenBank/DDBJ databases">
        <authorList>
            <consortium name="DOE Joint Genome Institute"/>
            <person name="Ahrendt S."/>
            <person name="Looney B.P."/>
            <person name="Miyauchi S."/>
            <person name="Morin E."/>
            <person name="Drula E."/>
            <person name="Courty P.E."/>
            <person name="Chicoki N."/>
            <person name="Fauchery L."/>
            <person name="Kohler A."/>
            <person name="Kuo A."/>
            <person name="Labutti K."/>
            <person name="Pangilinan J."/>
            <person name="Lipzen A."/>
            <person name="Riley R."/>
            <person name="Andreopoulos W."/>
            <person name="He G."/>
            <person name="Johnson J."/>
            <person name="Barry K.W."/>
            <person name="Grigoriev I.V."/>
            <person name="Nagy L."/>
            <person name="Hibbett D."/>
            <person name="Henrissat B."/>
            <person name="Matheny P.B."/>
            <person name="Labbe J."/>
            <person name="Martin F."/>
        </authorList>
    </citation>
    <scope>NUCLEOTIDE SEQUENCE</scope>
    <source>
        <strain evidence="1">EC-137</strain>
    </source>
</reference>
<reference evidence="1" key="2">
    <citation type="journal article" date="2022" name="New Phytol.">
        <title>Evolutionary transition to the ectomycorrhizal habit in the genomes of a hyperdiverse lineage of mushroom-forming fungi.</title>
        <authorList>
            <person name="Looney B."/>
            <person name="Miyauchi S."/>
            <person name="Morin E."/>
            <person name="Drula E."/>
            <person name="Courty P.E."/>
            <person name="Kohler A."/>
            <person name="Kuo A."/>
            <person name="LaButti K."/>
            <person name="Pangilinan J."/>
            <person name="Lipzen A."/>
            <person name="Riley R."/>
            <person name="Andreopoulos W."/>
            <person name="He G."/>
            <person name="Johnson J."/>
            <person name="Nolan M."/>
            <person name="Tritt A."/>
            <person name="Barry K.W."/>
            <person name="Grigoriev I.V."/>
            <person name="Nagy L.G."/>
            <person name="Hibbett D."/>
            <person name="Henrissat B."/>
            <person name="Matheny P.B."/>
            <person name="Labbe J."/>
            <person name="Martin F.M."/>
        </authorList>
    </citation>
    <scope>NUCLEOTIDE SEQUENCE</scope>
    <source>
        <strain evidence="1">EC-137</strain>
    </source>
</reference>
<proteinExistence type="predicted"/>
<sequence>MPVQSQQDLYHYAPTKWVGVLFLFLFGFSAVLHLFQALRYKLHWLIYSATLCGVIEALGWAGRTVSAFNLNSSSSGPYILQSSLTLFAPTAILAVNFILLARLIARLGPAYSRLNPRLYSKIFLTCDIVALLIQCTGGGMSATKSMAKGGDIALTGVIFQFVAIICYITLAVEFFVRYAKYSPVRPDRSSHRGTVTPRVKQQIIGMGIMTVLIVVRSIYRTVELVDGWTGKIASTQWLFVVFDALMIALAMYTLHYFHPGRLLVPEEDEQHTLVQYPKQPGSP</sequence>